<dbReference type="InterPro" id="IPR055912">
    <property type="entry name" value="DUF7489"/>
</dbReference>
<comment type="caution">
    <text evidence="2">The sequence shown here is derived from an EMBL/GenBank/DDBJ whole genome shotgun (WGS) entry which is preliminary data.</text>
</comment>
<dbReference type="Pfam" id="PF24315">
    <property type="entry name" value="DUF7489"/>
    <property type="match status" value="1"/>
</dbReference>
<evidence type="ECO:0000313" key="3">
    <source>
        <dbReference type="Proteomes" id="UP001501759"/>
    </source>
</evidence>
<sequence>MFKSHKPGPDDAWEGIVEDKSRGMLDGANMYHFIKVRRSDAQLIKVRIDRGLWKSLAVGDRIVKRAGSGPVKA</sequence>
<protein>
    <recommendedName>
        <fullName evidence="1">DUF7489 domain-containing protein</fullName>
    </recommendedName>
</protein>
<organism evidence="2 3">
    <name type="scientific">Streptomyces siamensis</name>
    <dbReference type="NCBI Taxonomy" id="1274986"/>
    <lineage>
        <taxon>Bacteria</taxon>
        <taxon>Bacillati</taxon>
        <taxon>Actinomycetota</taxon>
        <taxon>Actinomycetes</taxon>
        <taxon>Kitasatosporales</taxon>
        <taxon>Streptomycetaceae</taxon>
        <taxon>Streptomyces</taxon>
    </lineage>
</organism>
<reference evidence="3" key="1">
    <citation type="journal article" date="2019" name="Int. J. Syst. Evol. Microbiol.">
        <title>The Global Catalogue of Microorganisms (GCM) 10K type strain sequencing project: providing services to taxonomists for standard genome sequencing and annotation.</title>
        <authorList>
            <consortium name="The Broad Institute Genomics Platform"/>
            <consortium name="The Broad Institute Genome Sequencing Center for Infectious Disease"/>
            <person name="Wu L."/>
            <person name="Ma J."/>
        </authorList>
    </citation>
    <scope>NUCLEOTIDE SEQUENCE [LARGE SCALE GENOMIC DNA]</scope>
    <source>
        <strain evidence="3">JCM 18409</strain>
    </source>
</reference>
<evidence type="ECO:0000259" key="1">
    <source>
        <dbReference type="Pfam" id="PF24315"/>
    </source>
</evidence>
<evidence type="ECO:0000313" key="2">
    <source>
        <dbReference type="EMBL" id="GAA5023414.1"/>
    </source>
</evidence>
<dbReference type="EMBL" id="BAABKB010000023">
    <property type="protein sequence ID" value="GAA5023414.1"/>
    <property type="molecule type" value="Genomic_DNA"/>
</dbReference>
<proteinExistence type="predicted"/>
<name>A0ABP9J8F6_9ACTN</name>
<accession>A0ABP9J8F6</accession>
<dbReference type="RefSeq" id="WP_345655169.1">
    <property type="nucleotide sequence ID" value="NZ_BAABKB010000023.1"/>
</dbReference>
<feature type="domain" description="DUF7489" evidence="1">
    <location>
        <begin position="10"/>
        <end position="72"/>
    </location>
</feature>
<keyword evidence="3" id="KW-1185">Reference proteome</keyword>
<gene>
    <name evidence="2" type="ORF">GCM10023335_56160</name>
</gene>
<dbReference type="Proteomes" id="UP001501759">
    <property type="component" value="Unassembled WGS sequence"/>
</dbReference>